<comment type="caution">
    <text evidence="17">The sequence shown here is derived from an EMBL/GenBank/DDBJ whole genome shotgun (WGS) entry which is preliminary data.</text>
</comment>
<evidence type="ECO:0000313" key="17">
    <source>
        <dbReference type="EMBL" id="GKU95607.1"/>
    </source>
</evidence>
<comment type="subcellular location">
    <subcellularLocation>
        <location evidence="2">Membrane</location>
        <topology evidence="2">Single-pass membrane protein</topology>
    </subcellularLocation>
</comment>
<dbReference type="Proteomes" id="UP001054252">
    <property type="component" value="Unassembled WGS sequence"/>
</dbReference>
<keyword evidence="13" id="KW-0472">Membrane</keyword>
<evidence type="ECO:0000256" key="13">
    <source>
        <dbReference type="ARBA" id="ARBA00023136"/>
    </source>
</evidence>
<feature type="chain" id="PRO_5043495622" description="RING-type E3 ubiquitin transferase" evidence="15">
    <location>
        <begin position="21"/>
        <end position="242"/>
    </location>
</feature>
<evidence type="ECO:0000256" key="5">
    <source>
        <dbReference type="ARBA" id="ARBA00022679"/>
    </source>
</evidence>
<comment type="similarity">
    <text evidence="14">Belongs to the RING-type zinc finger family. ATL subfamily.</text>
</comment>
<dbReference type="GO" id="GO:0016020">
    <property type="term" value="C:membrane"/>
    <property type="evidence" value="ECO:0007669"/>
    <property type="project" value="UniProtKB-SubCell"/>
</dbReference>
<dbReference type="EC" id="2.3.2.27" evidence="4"/>
<evidence type="ECO:0000256" key="15">
    <source>
        <dbReference type="SAM" id="SignalP"/>
    </source>
</evidence>
<dbReference type="InterPro" id="IPR046948">
    <property type="entry name" value="ATL20-22-like"/>
</dbReference>
<dbReference type="PANTHER" id="PTHR46279:SF12">
    <property type="entry name" value="RING-TYPE E3 UBIQUITIN TRANSFERASE"/>
    <property type="match status" value="1"/>
</dbReference>
<evidence type="ECO:0000256" key="7">
    <source>
        <dbReference type="ARBA" id="ARBA00022723"/>
    </source>
</evidence>
<evidence type="ECO:0000256" key="6">
    <source>
        <dbReference type="ARBA" id="ARBA00022692"/>
    </source>
</evidence>
<proteinExistence type="inferred from homology"/>
<feature type="domain" description="Wall-associated receptor kinase galacturonan-binding" evidence="16">
    <location>
        <begin position="29"/>
        <end position="90"/>
    </location>
</feature>
<comment type="catalytic activity">
    <reaction evidence="1">
        <text>S-ubiquitinyl-[E2 ubiquitin-conjugating enzyme]-L-cysteine + [acceptor protein]-L-lysine = [E2 ubiquitin-conjugating enzyme]-L-cysteine + N(6)-ubiquitinyl-[acceptor protein]-L-lysine.</text>
        <dbReference type="EC" id="2.3.2.27"/>
    </reaction>
</comment>
<keyword evidence="5" id="KW-0808">Transferase</keyword>
<dbReference type="AlphaFoldDB" id="A0AAV5I9E6"/>
<dbReference type="PANTHER" id="PTHR46279">
    <property type="entry name" value="RING/U-BOX SUPERFAMILY PROTEIN"/>
    <property type="match status" value="1"/>
</dbReference>
<dbReference type="GO" id="GO:0008270">
    <property type="term" value="F:zinc ion binding"/>
    <property type="evidence" value="ECO:0007669"/>
    <property type="project" value="UniProtKB-KW"/>
</dbReference>
<comment type="pathway">
    <text evidence="3">Protein modification; protein ubiquitination.</text>
</comment>
<evidence type="ECO:0000256" key="11">
    <source>
        <dbReference type="ARBA" id="ARBA00022833"/>
    </source>
</evidence>
<evidence type="ECO:0000259" key="16">
    <source>
        <dbReference type="Pfam" id="PF13947"/>
    </source>
</evidence>
<accession>A0AAV5I9E6</accession>
<feature type="signal peptide" evidence="15">
    <location>
        <begin position="1"/>
        <end position="20"/>
    </location>
</feature>
<dbReference type="GO" id="GO:0030247">
    <property type="term" value="F:polysaccharide binding"/>
    <property type="evidence" value="ECO:0007669"/>
    <property type="project" value="InterPro"/>
</dbReference>
<keyword evidence="10" id="KW-0833">Ubl conjugation pathway</keyword>
<keyword evidence="12" id="KW-1133">Transmembrane helix</keyword>
<protein>
    <recommendedName>
        <fullName evidence="4">RING-type E3 ubiquitin transferase</fullName>
        <ecNumber evidence="4">2.3.2.27</ecNumber>
    </recommendedName>
</protein>
<evidence type="ECO:0000256" key="14">
    <source>
        <dbReference type="ARBA" id="ARBA00024209"/>
    </source>
</evidence>
<dbReference type="InterPro" id="IPR025287">
    <property type="entry name" value="WAK_GUB"/>
</dbReference>
<evidence type="ECO:0000256" key="9">
    <source>
        <dbReference type="ARBA" id="ARBA00022771"/>
    </source>
</evidence>
<keyword evidence="18" id="KW-1185">Reference proteome</keyword>
<evidence type="ECO:0000256" key="4">
    <source>
        <dbReference type="ARBA" id="ARBA00012483"/>
    </source>
</evidence>
<evidence type="ECO:0000313" key="18">
    <source>
        <dbReference type="Proteomes" id="UP001054252"/>
    </source>
</evidence>
<reference evidence="17 18" key="1">
    <citation type="journal article" date="2021" name="Commun. Biol.">
        <title>The genome of Shorea leprosula (Dipterocarpaceae) highlights the ecological relevance of drought in aseasonal tropical rainforests.</title>
        <authorList>
            <person name="Ng K.K.S."/>
            <person name="Kobayashi M.J."/>
            <person name="Fawcett J.A."/>
            <person name="Hatakeyama M."/>
            <person name="Paape T."/>
            <person name="Ng C.H."/>
            <person name="Ang C.C."/>
            <person name="Tnah L.H."/>
            <person name="Lee C.T."/>
            <person name="Nishiyama T."/>
            <person name="Sese J."/>
            <person name="O'Brien M.J."/>
            <person name="Copetti D."/>
            <person name="Mohd Noor M.I."/>
            <person name="Ong R.C."/>
            <person name="Putra M."/>
            <person name="Sireger I.Z."/>
            <person name="Indrioko S."/>
            <person name="Kosugi Y."/>
            <person name="Izuno A."/>
            <person name="Isagi Y."/>
            <person name="Lee S.L."/>
            <person name="Shimizu K.K."/>
        </authorList>
    </citation>
    <scope>NUCLEOTIDE SEQUENCE [LARGE SCALE GENOMIC DNA]</scope>
    <source>
        <strain evidence="17">214</strain>
    </source>
</reference>
<evidence type="ECO:0000256" key="12">
    <source>
        <dbReference type="ARBA" id="ARBA00022989"/>
    </source>
</evidence>
<dbReference type="GO" id="GO:0061630">
    <property type="term" value="F:ubiquitin protein ligase activity"/>
    <property type="evidence" value="ECO:0007669"/>
    <property type="project" value="UniProtKB-EC"/>
</dbReference>
<sequence>MGASLFSLLFFCITLSRVEAFEANRPPAKCSDGAVDIRFPFRVKSQQPQHCGRHGFELDCRKNTTMIHFPSYGDLVVTSISYDTKRVSLLDPRNCVHEVFLNLNLSLTPFNNYFVLKNYTYLNCSSTLSSHSSEIPCLSGEGNHVYTVEPSSPFPDSCTPIKTVSIPFPYSPYLSDNTFGLQLTWDFPECNDCEGGGGQCIFQGEKPWCFYKSQKKSHAITEGIHKLLYNLLHMFLSLMQQN</sequence>
<evidence type="ECO:0000256" key="3">
    <source>
        <dbReference type="ARBA" id="ARBA00004906"/>
    </source>
</evidence>
<name>A0AAV5I9E6_9ROSI</name>
<evidence type="ECO:0000256" key="2">
    <source>
        <dbReference type="ARBA" id="ARBA00004167"/>
    </source>
</evidence>
<organism evidence="17 18">
    <name type="scientific">Rubroshorea leprosula</name>
    <dbReference type="NCBI Taxonomy" id="152421"/>
    <lineage>
        <taxon>Eukaryota</taxon>
        <taxon>Viridiplantae</taxon>
        <taxon>Streptophyta</taxon>
        <taxon>Embryophyta</taxon>
        <taxon>Tracheophyta</taxon>
        <taxon>Spermatophyta</taxon>
        <taxon>Magnoliopsida</taxon>
        <taxon>eudicotyledons</taxon>
        <taxon>Gunneridae</taxon>
        <taxon>Pentapetalae</taxon>
        <taxon>rosids</taxon>
        <taxon>malvids</taxon>
        <taxon>Malvales</taxon>
        <taxon>Dipterocarpaceae</taxon>
        <taxon>Rubroshorea</taxon>
    </lineage>
</organism>
<keyword evidence="8 15" id="KW-0732">Signal</keyword>
<keyword evidence="7" id="KW-0479">Metal-binding</keyword>
<keyword evidence="6" id="KW-0812">Transmembrane</keyword>
<evidence type="ECO:0000256" key="10">
    <source>
        <dbReference type="ARBA" id="ARBA00022786"/>
    </source>
</evidence>
<dbReference type="Pfam" id="PF13947">
    <property type="entry name" value="GUB_WAK_bind"/>
    <property type="match status" value="1"/>
</dbReference>
<evidence type="ECO:0000256" key="8">
    <source>
        <dbReference type="ARBA" id="ARBA00022729"/>
    </source>
</evidence>
<gene>
    <name evidence="17" type="ORF">SLEP1_g8942</name>
</gene>
<evidence type="ECO:0000256" key="1">
    <source>
        <dbReference type="ARBA" id="ARBA00000900"/>
    </source>
</evidence>
<keyword evidence="9" id="KW-0863">Zinc-finger</keyword>
<dbReference type="EMBL" id="BPVZ01000009">
    <property type="protein sequence ID" value="GKU95607.1"/>
    <property type="molecule type" value="Genomic_DNA"/>
</dbReference>
<keyword evidence="11" id="KW-0862">Zinc</keyword>